<protein>
    <submittedName>
        <fullName evidence="6">WD40 repeat-like protein</fullName>
    </submittedName>
</protein>
<dbReference type="Gene3D" id="2.130.10.10">
    <property type="entry name" value="YVTN repeat-like/Quinoprotein amine dehydrogenase"/>
    <property type="match status" value="3"/>
</dbReference>
<dbReference type="GO" id="GO:0080008">
    <property type="term" value="C:Cul4-RING E3 ubiquitin ligase complex"/>
    <property type="evidence" value="ECO:0007669"/>
    <property type="project" value="TreeGrafter"/>
</dbReference>
<keyword evidence="7" id="KW-1185">Reference proteome</keyword>
<dbReference type="Proteomes" id="UP000248340">
    <property type="component" value="Unassembled WGS sequence"/>
</dbReference>
<dbReference type="SMART" id="SM00320">
    <property type="entry name" value="WD40"/>
    <property type="match status" value="7"/>
</dbReference>
<evidence type="ECO:0000313" key="7">
    <source>
        <dbReference type="Proteomes" id="UP000248340"/>
    </source>
</evidence>
<feature type="compositionally biased region" description="Polar residues" evidence="4">
    <location>
        <begin position="393"/>
        <end position="403"/>
    </location>
</feature>
<feature type="region of interest" description="Disordered" evidence="4">
    <location>
        <begin position="771"/>
        <end position="904"/>
    </location>
</feature>
<feature type="compositionally biased region" description="Basic and acidic residues" evidence="4">
    <location>
        <begin position="413"/>
        <end position="422"/>
    </location>
</feature>
<dbReference type="OrthoDB" id="4869960at2759"/>
<dbReference type="InterPro" id="IPR046341">
    <property type="entry name" value="SET_dom_sf"/>
</dbReference>
<dbReference type="VEuPathDB" id="FungiDB:BO82DRAFT_369277"/>
<dbReference type="Gene3D" id="2.170.270.10">
    <property type="entry name" value="SET domain"/>
    <property type="match status" value="1"/>
</dbReference>
<proteinExistence type="predicted"/>
<feature type="repeat" description="WD" evidence="3">
    <location>
        <begin position="170"/>
        <end position="211"/>
    </location>
</feature>
<feature type="domain" description="SET" evidence="5">
    <location>
        <begin position="1406"/>
        <end position="1721"/>
    </location>
</feature>
<dbReference type="RefSeq" id="XP_025486709.1">
    <property type="nucleotide sequence ID" value="XM_025637160.1"/>
</dbReference>
<evidence type="ECO:0000256" key="3">
    <source>
        <dbReference type="PROSITE-ProRule" id="PRU00221"/>
    </source>
</evidence>
<feature type="repeat" description="WD" evidence="3">
    <location>
        <begin position="91"/>
        <end position="127"/>
    </location>
</feature>
<keyword evidence="1 3" id="KW-0853">WD repeat</keyword>
<feature type="region of interest" description="Disordered" evidence="4">
    <location>
        <begin position="1221"/>
        <end position="1257"/>
    </location>
</feature>
<feature type="region of interest" description="Disordered" evidence="4">
    <location>
        <begin position="1400"/>
        <end position="1424"/>
    </location>
</feature>
<dbReference type="STRING" id="1448315.A0A319BY37"/>
<feature type="region of interest" description="Disordered" evidence="4">
    <location>
        <begin position="362"/>
        <end position="426"/>
    </location>
</feature>
<evidence type="ECO:0000256" key="1">
    <source>
        <dbReference type="ARBA" id="ARBA00022574"/>
    </source>
</evidence>
<name>A0A319BY37_9EURO</name>
<evidence type="ECO:0000313" key="6">
    <source>
        <dbReference type="EMBL" id="PYH76509.1"/>
    </source>
</evidence>
<feature type="compositionally biased region" description="Acidic residues" evidence="4">
    <location>
        <begin position="844"/>
        <end position="901"/>
    </location>
</feature>
<dbReference type="EMBL" id="KZ821756">
    <property type="protein sequence ID" value="PYH76509.1"/>
    <property type="molecule type" value="Genomic_DNA"/>
</dbReference>
<evidence type="ECO:0000256" key="2">
    <source>
        <dbReference type="ARBA" id="ARBA00022737"/>
    </source>
</evidence>
<dbReference type="InterPro" id="IPR001680">
    <property type="entry name" value="WD40_rpt"/>
</dbReference>
<keyword evidence="2" id="KW-0677">Repeat</keyword>
<dbReference type="InterPro" id="IPR036322">
    <property type="entry name" value="WD40_repeat_dom_sf"/>
</dbReference>
<dbReference type="PROSITE" id="PS50082">
    <property type="entry name" value="WD_REPEATS_2"/>
    <property type="match status" value="3"/>
</dbReference>
<dbReference type="GO" id="GO:0045717">
    <property type="term" value="P:negative regulation of fatty acid biosynthetic process"/>
    <property type="evidence" value="ECO:0007669"/>
    <property type="project" value="TreeGrafter"/>
</dbReference>
<feature type="compositionally biased region" description="Polar residues" evidence="4">
    <location>
        <begin position="821"/>
        <end position="832"/>
    </location>
</feature>
<feature type="region of interest" description="Disordered" evidence="4">
    <location>
        <begin position="701"/>
        <end position="723"/>
    </location>
</feature>
<dbReference type="PROSITE" id="PS50280">
    <property type="entry name" value="SET"/>
    <property type="match status" value="1"/>
</dbReference>
<feature type="repeat" description="WD" evidence="3">
    <location>
        <begin position="42"/>
        <end position="73"/>
    </location>
</feature>
<dbReference type="PROSITE" id="PS50294">
    <property type="entry name" value="WD_REPEATS_REGION"/>
    <property type="match status" value="2"/>
</dbReference>
<dbReference type="PANTHER" id="PTHR15574">
    <property type="entry name" value="WD REPEAT DOMAIN-CONTAINING FAMILY"/>
    <property type="match status" value="1"/>
</dbReference>
<dbReference type="InterPro" id="IPR015943">
    <property type="entry name" value="WD40/YVTN_repeat-like_dom_sf"/>
</dbReference>
<feature type="compositionally biased region" description="Basic and acidic residues" evidence="4">
    <location>
        <begin position="1221"/>
        <end position="1241"/>
    </location>
</feature>
<dbReference type="InterPro" id="IPR001214">
    <property type="entry name" value="SET_dom"/>
</dbReference>
<accession>A0A319BY37</accession>
<evidence type="ECO:0000256" key="4">
    <source>
        <dbReference type="SAM" id="MobiDB-lite"/>
    </source>
</evidence>
<dbReference type="SUPFAM" id="SSF50978">
    <property type="entry name" value="WD40 repeat-like"/>
    <property type="match status" value="1"/>
</dbReference>
<sequence>MKESLYDRIWRRESGAFSHLAGIHDLYGSPEWVQDLDIVNELGGHSGCVNALSWSRSGRLLASGSDDQHLNIYAYQPDSSAAPFALSTTIDTGHTANIFSVKFMPHSNDRTLVSCAGDSQVRVFDIEYSNSNGHLAGNSTFASSARSRRFQNFFNTSHYLSPITTNAKVYRSHADRVKRIVTESSPHLFLTCSEDGEVRQWDLRQPSSAYPKPLGGQGYMAFRSGQDHDDSNVPPPLISYKKYRLDLNTISCSPSQPHYIALGGAHLHCFLHDRRMLGRDLIAERGALSTSPGSSSQGADILDDATKCVRRFAPDGQDRMKTRDDGHITACKISDANPNEMVVSWSGDHIYSFDLIRSADAREARSRQSSVRATPAPRKRRYSKNRKRKRHNGTSMSSDSSGNQPPSRRRPRDRQDEGELAFRVRYGNGESEDIPIPSLTQRRAEVSESLLEQSRLAVLSDAQRLSMRIAKELVKLRKALFSLDTSAREELELASATDLAPFGESFSTALGHASICLPQMSEVMRTWGYPLNPSSDMVRFQQTLRRNRESAWSFVQAAGTIARALGGELQNAPGDVDTEMEQFQQLSPLKVEYAPDRREQFGYDFIKAIILYVEGGREALLSGFKRGPIRRDTLSRFPISEAADDRAIESTLIPYLQRLAGEAPVVNVDASRFEHDEARVLFATQREAVAAFATAIRSPAQSPVDGGASNGATHGGAAYRANSNETPTHALDLFQLTQFWVLKVARGILMESGTGVNYAFVNRAFGGFRATVTPGSESDMDPERSQNDLETNMEEEPIRDVRLKILRGQQLSREESDDCTSEATESVSSLQGIPSFPGWLDMGTETENDSEDEEGGLDDDEDDDENEIDDDDNDDEEEEDEEDEFDLDSDSPVNDSDDDSEAESRMFREYGLHPRQREYVHLDVPCSSHTRVYRGHCNVKTVKDVNFYGLDDEFVVSGSDSGHIFIWDRKTCKLVNILEGDSEVVNVVQGHPYEPTIAASGIDNTIKIFSPDRRAQDDARRGINILDPDNPANTLGPNVRGIGGLATRKRLHDSYRIMNQNDVDRQGGMSEASITRHMLARLATTLRDQQYNVEPGGEGEHATLVLDENSCHSDPPIIVLLGIRSIVAMQPFAACSLAVNMRSITGDISFHIRILLQSKMQALQERADTTTRLYEEPHNPHLYYERGLVHEKLGFPDLASADAYRALSLLDSVVDPDGSEFHARRRIQDSPETTESKARESSDDDDDDDDDDQFTPLTQSEYDALIHPVYALLVRSLVSCGCFRDAYEFCARGLSSIGSTSDNQIASDREAHATLAAQLAKLQREFARRRNLPSSTTEIVIDDPSVLPAQGLARRVLYPWNTHEPDRKSPETLALLNEKLRTVAPKCEVRAVALPALHSITTATKPNPSSSSSEQDQEQEQQEEVSIQLGLFAKEDIHPGETILRENSLLTATNRLHDDLCDACNGPLPELSADDPPVACANGCDDTIFCSLACHDQAQQVYHGAVCGLMENLESIGKDIPDPKDKADYLYLLLLGRALAMAATQEVHPLELGEVKFIWGDFVNFDIDLLDHGDTAAAAAATEDGTLPFSFQLNILQPMRLLEEMEIDPYANLRHYDTWVLNTLYAKFRGTASGRLSTWDGGPELCAVHPLWCLANHSCDPNVRWEWGGEITFVARAEAERAAWNLPSGAINSEAEAEAAPKCRRVGAGIKKDEEILNHYCDIGLGVKDRREWARGALGGFCLCERCRLEAGEM</sequence>
<dbReference type="GO" id="GO:0005737">
    <property type="term" value="C:cytoplasm"/>
    <property type="evidence" value="ECO:0007669"/>
    <property type="project" value="TreeGrafter"/>
</dbReference>
<dbReference type="InterPro" id="IPR045151">
    <property type="entry name" value="DCAF8"/>
</dbReference>
<dbReference type="Pfam" id="PF00400">
    <property type="entry name" value="WD40"/>
    <property type="match status" value="4"/>
</dbReference>
<feature type="compositionally biased region" description="Acidic residues" evidence="4">
    <location>
        <begin position="1242"/>
        <end position="1253"/>
    </location>
</feature>
<organism evidence="6 7">
    <name type="scientific">Aspergillus uvarum CBS 121591</name>
    <dbReference type="NCBI Taxonomy" id="1448315"/>
    <lineage>
        <taxon>Eukaryota</taxon>
        <taxon>Fungi</taxon>
        <taxon>Dikarya</taxon>
        <taxon>Ascomycota</taxon>
        <taxon>Pezizomycotina</taxon>
        <taxon>Eurotiomycetes</taxon>
        <taxon>Eurotiomycetidae</taxon>
        <taxon>Eurotiales</taxon>
        <taxon>Aspergillaceae</taxon>
        <taxon>Aspergillus</taxon>
        <taxon>Aspergillus subgen. Circumdati</taxon>
    </lineage>
</organism>
<dbReference type="GeneID" id="37139901"/>
<evidence type="ECO:0000259" key="5">
    <source>
        <dbReference type="PROSITE" id="PS50280"/>
    </source>
</evidence>
<gene>
    <name evidence="6" type="ORF">BO82DRAFT_369277</name>
</gene>
<reference evidence="6 7" key="1">
    <citation type="submission" date="2016-12" db="EMBL/GenBank/DDBJ databases">
        <title>The genomes of Aspergillus section Nigri reveals drivers in fungal speciation.</title>
        <authorList>
            <consortium name="DOE Joint Genome Institute"/>
            <person name="Vesth T.C."/>
            <person name="Nybo J."/>
            <person name="Theobald S."/>
            <person name="Brandl J."/>
            <person name="Frisvad J.C."/>
            <person name="Nielsen K.F."/>
            <person name="Lyhne E.K."/>
            <person name="Kogle M.E."/>
            <person name="Kuo A."/>
            <person name="Riley R."/>
            <person name="Clum A."/>
            <person name="Nolan M."/>
            <person name="Lipzen A."/>
            <person name="Salamov A."/>
            <person name="Henrissat B."/>
            <person name="Wiebenga A."/>
            <person name="De Vries R.P."/>
            <person name="Grigoriev I.V."/>
            <person name="Mortensen U.H."/>
            <person name="Andersen M.R."/>
            <person name="Baker S.E."/>
        </authorList>
    </citation>
    <scope>NUCLEOTIDE SEQUENCE [LARGE SCALE GENOMIC DNA]</scope>
    <source>
        <strain evidence="6 7">CBS 121591</strain>
    </source>
</reference>
<dbReference type="SUPFAM" id="SSF82199">
    <property type="entry name" value="SET domain"/>
    <property type="match status" value="1"/>
</dbReference>
<dbReference type="PANTHER" id="PTHR15574:SF40">
    <property type="entry name" value="WD AND TETRATRICOPEPTIDE REPEATS PROTEIN 1"/>
    <property type="match status" value="1"/>
</dbReference>
<feature type="compositionally biased region" description="Basic residues" evidence="4">
    <location>
        <begin position="377"/>
        <end position="392"/>
    </location>
</feature>